<reference evidence="2" key="1">
    <citation type="submission" date="2020-10" db="EMBL/GenBank/DDBJ databases">
        <authorList>
            <person name="Gilroy R."/>
        </authorList>
    </citation>
    <scope>NUCLEOTIDE SEQUENCE</scope>
    <source>
        <strain evidence="2">10192</strain>
    </source>
</reference>
<evidence type="ECO:0000313" key="3">
    <source>
        <dbReference type="Proteomes" id="UP000823632"/>
    </source>
</evidence>
<dbReference type="InterPro" id="IPR051922">
    <property type="entry name" value="Bact_Sporulation_Assoc"/>
</dbReference>
<dbReference type="AlphaFoldDB" id="A0A9D9DM83"/>
<dbReference type="NCBIfam" id="TIGR02669">
    <property type="entry name" value="SpoIID_LytB"/>
    <property type="match status" value="1"/>
</dbReference>
<comment type="caution">
    <text evidence="2">The sequence shown here is derived from an EMBL/GenBank/DDBJ whole genome shotgun (WGS) entry which is preliminary data.</text>
</comment>
<reference evidence="2" key="2">
    <citation type="journal article" date="2021" name="PeerJ">
        <title>Extensive microbial diversity within the chicken gut microbiome revealed by metagenomics and culture.</title>
        <authorList>
            <person name="Gilroy R."/>
            <person name="Ravi A."/>
            <person name="Getino M."/>
            <person name="Pursley I."/>
            <person name="Horton D.L."/>
            <person name="Alikhan N.F."/>
            <person name="Baker D."/>
            <person name="Gharbi K."/>
            <person name="Hall N."/>
            <person name="Watson M."/>
            <person name="Adriaenssens E.M."/>
            <person name="Foster-Nyarko E."/>
            <person name="Jarju S."/>
            <person name="Secka A."/>
            <person name="Antonio M."/>
            <person name="Oren A."/>
            <person name="Chaudhuri R.R."/>
            <person name="La Ragione R."/>
            <person name="Hildebrand F."/>
            <person name="Pallen M.J."/>
        </authorList>
    </citation>
    <scope>NUCLEOTIDE SEQUENCE</scope>
    <source>
        <strain evidence="2">10192</strain>
    </source>
</reference>
<accession>A0A9D9DM83</accession>
<feature type="domain" description="Sporulation stage II protein D amidase enhancer LytB N-terminal" evidence="1">
    <location>
        <begin position="139"/>
        <end position="227"/>
    </location>
</feature>
<dbReference type="InterPro" id="IPR013486">
    <property type="entry name" value="SpoIID/LytB"/>
</dbReference>
<dbReference type="InterPro" id="IPR013693">
    <property type="entry name" value="SpoIID/LytB_N"/>
</dbReference>
<evidence type="ECO:0000259" key="1">
    <source>
        <dbReference type="Pfam" id="PF08486"/>
    </source>
</evidence>
<dbReference type="GO" id="GO:0030288">
    <property type="term" value="C:outer membrane-bounded periplasmic space"/>
    <property type="evidence" value="ECO:0007669"/>
    <property type="project" value="TreeGrafter"/>
</dbReference>
<evidence type="ECO:0000313" key="2">
    <source>
        <dbReference type="EMBL" id="MBO8429941.1"/>
    </source>
</evidence>
<sequence length="563" mass="62453">MNAFPANVPAATLQIAQEAEMRNIAKTPASEVIRVGIGSNGFATWVYKNISIFGTAEILICDGDMVVANFPANTNLNFKLNDDGTITVTEEDGTVITQISNTVRVLCPNGLLGVKDLKRAGKQALYHGVFELVKTKNNEYFNLVNLIEVEDYLKGVVPNEMPVHFGLEALKAQSVSARNYVLSPRSKSSPNYDVVDSVASQVYFGANTEKPLATKAVEETEGIVALYDWELILAQYSSTAGGYTENYSNAFSDPTTKEFPSKEKPYLTAKPDILSQTPLNTEEAAAAYYKSRPDAYDIRSSYFRWTREWTADELKKALQSTLAAQSATGFVKPAFKKGDTLDNLVELKVIRRGDSGKIIEMEVVTKNQTYKVYKELVVRRLITKDGKALPSANVVFENEKDENGNLVGVKAFGGGFGHGVGMSQYGAGFMATELKLPFDKILKHYYTGISLTTKPVIISTDVSQISVTQHFYAPKKHAKLVIDNKFGVDMLMAEINGKEHIFELPKELIGHKRFAEFDISKFIKEGKNTIKFTSPEFTENSYAQKALRLYVELVGKDDRSDIW</sequence>
<dbReference type="Pfam" id="PF08486">
    <property type="entry name" value="SpoIID"/>
    <property type="match status" value="1"/>
</dbReference>
<dbReference type="Proteomes" id="UP000823632">
    <property type="component" value="Unassembled WGS sequence"/>
</dbReference>
<dbReference type="PANTHER" id="PTHR30032:SF4">
    <property type="entry name" value="AMIDASE ENHANCER"/>
    <property type="match status" value="1"/>
</dbReference>
<name>A0A9D9DM83_9BACT</name>
<gene>
    <name evidence="2" type="ORF">IAC76_01000</name>
</gene>
<protein>
    <submittedName>
        <fullName evidence="2">SpoIID/LytB domain-containing protein</fullName>
    </submittedName>
</protein>
<dbReference type="PANTHER" id="PTHR30032">
    <property type="entry name" value="N-ACETYLMURAMOYL-L-ALANINE AMIDASE-RELATED"/>
    <property type="match status" value="1"/>
</dbReference>
<dbReference type="GO" id="GO:0030435">
    <property type="term" value="P:sporulation resulting in formation of a cellular spore"/>
    <property type="evidence" value="ECO:0007669"/>
    <property type="project" value="InterPro"/>
</dbReference>
<proteinExistence type="predicted"/>
<dbReference type="EMBL" id="JADIND010000020">
    <property type="protein sequence ID" value="MBO8429941.1"/>
    <property type="molecule type" value="Genomic_DNA"/>
</dbReference>
<organism evidence="2 3">
    <name type="scientific">Candidatus Scatousia excrementipullorum</name>
    <dbReference type="NCBI Taxonomy" id="2840936"/>
    <lineage>
        <taxon>Bacteria</taxon>
        <taxon>Candidatus Scatousia</taxon>
    </lineage>
</organism>